<organism evidence="2">
    <name type="scientific">marine sediment metagenome</name>
    <dbReference type="NCBI Taxonomy" id="412755"/>
    <lineage>
        <taxon>unclassified sequences</taxon>
        <taxon>metagenomes</taxon>
        <taxon>ecological metagenomes</taxon>
    </lineage>
</organism>
<accession>X0YE77</accession>
<gene>
    <name evidence="2" type="ORF">S01H1_81831</name>
</gene>
<sequence>MIALVLACALVALGVIGYGTVGIWMAAAGGFALFIVIMMMTVMPLLLKMESALAR</sequence>
<name>X0YE77_9ZZZZ</name>
<keyword evidence="1" id="KW-0812">Transmembrane</keyword>
<keyword evidence="1" id="KW-1133">Transmembrane helix</keyword>
<dbReference type="EMBL" id="BARS01055425">
    <property type="protein sequence ID" value="GAG45547.1"/>
    <property type="molecule type" value="Genomic_DNA"/>
</dbReference>
<protein>
    <submittedName>
        <fullName evidence="2">Uncharacterized protein</fullName>
    </submittedName>
</protein>
<feature type="transmembrane region" description="Helical" evidence="1">
    <location>
        <begin position="27"/>
        <end position="47"/>
    </location>
</feature>
<reference evidence="2" key="1">
    <citation type="journal article" date="2014" name="Front. Microbiol.">
        <title>High frequency of phylogenetically diverse reductive dehalogenase-homologous genes in deep subseafloor sedimentary metagenomes.</title>
        <authorList>
            <person name="Kawai M."/>
            <person name="Futagami T."/>
            <person name="Toyoda A."/>
            <person name="Takaki Y."/>
            <person name="Nishi S."/>
            <person name="Hori S."/>
            <person name="Arai W."/>
            <person name="Tsubouchi T."/>
            <person name="Morono Y."/>
            <person name="Uchiyama I."/>
            <person name="Ito T."/>
            <person name="Fujiyama A."/>
            <person name="Inagaki F."/>
            <person name="Takami H."/>
        </authorList>
    </citation>
    <scope>NUCLEOTIDE SEQUENCE</scope>
    <source>
        <strain evidence="2">Expedition CK06-06</strain>
    </source>
</reference>
<evidence type="ECO:0000313" key="2">
    <source>
        <dbReference type="EMBL" id="GAG45547.1"/>
    </source>
</evidence>
<proteinExistence type="predicted"/>
<keyword evidence="1" id="KW-0472">Membrane</keyword>
<feature type="non-terminal residue" evidence="2">
    <location>
        <position position="55"/>
    </location>
</feature>
<dbReference type="AlphaFoldDB" id="X0YE77"/>
<evidence type="ECO:0000256" key="1">
    <source>
        <dbReference type="SAM" id="Phobius"/>
    </source>
</evidence>
<comment type="caution">
    <text evidence="2">The sequence shown here is derived from an EMBL/GenBank/DDBJ whole genome shotgun (WGS) entry which is preliminary data.</text>
</comment>